<proteinExistence type="predicted"/>
<sequence length="68" mass="7519">MQTSIKLLRISDVANKTTLAKSTLWLKVARGQFPKPIKLSPAISVWKESDVDAWIDSFCSPTSLKEAA</sequence>
<accession>A0A6M9PVF4</accession>
<dbReference type="Gene3D" id="1.10.238.160">
    <property type="match status" value="1"/>
</dbReference>
<dbReference type="Proteomes" id="UP000503312">
    <property type="component" value="Chromosome"/>
</dbReference>
<dbReference type="Pfam" id="PF05930">
    <property type="entry name" value="Phage_AlpA"/>
    <property type="match status" value="1"/>
</dbReference>
<organism evidence="1 2">
    <name type="scientific">Polynucleobacter tropicus</name>
    <dbReference type="NCBI Taxonomy" id="1743174"/>
    <lineage>
        <taxon>Bacteria</taxon>
        <taxon>Pseudomonadati</taxon>
        <taxon>Pseudomonadota</taxon>
        <taxon>Betaproteobacteria</taxon>
        <taxon>Burkholderiales</taxon>
        <taxon>Burkholderiaceae</taxon>
        <taxon>Polynucleobacter</taxon>
    </lineage>
</organism>
<evidence type="ECO:0000313" key="2">
    <source>
        <dbReference type="Proteomes" id="UP000503312"/>
    </source>
</evidence>
<dbReference type="InterPro" id="IPR010260">
    <property type="entry name" value="AlpA"/>
</dbReference>
<dbReference type="RefSeq" id="WP_173955729.1">
    <property type="nucleotide sequence ID" value="NZ_CP028942.1"/>
</dbReference>
<reference evidence="1 2" key="1">
    <citation type="submission" date="2018-04" db="EMBL/GenBank/DDBJ databases">
        <title>Polynucleobacter sp. UH21B genome.</title>
        <authorList>
            <person name="Hahn M.W."/>
        </authorList>
    </citation>
    <scope>NUCLEOTIDE SEQUENCE [LARGE SCALE GENOMIC DNA]</scope>
    <source>
        <strain evidence="1 2">MWH-UH21B</strain>
    </source>
</reference>
<name>A0A6M9PVF4_9BURK</name>
<keyword evidence="2" id="KW-1185">Reference proteome</keyword>
<dbReference type="EMBL" id="CP028942">
    <property type="protein sequence ID" value="QKM64689.1"/>
    <property type="molecule type" value="Genomic_DNA"/>
</dbReference>
<evidence type="ECO:0000313" key="1">
    <source>
        <dbReference type="EMBL" id="QKM64689.1"/>
    </source>
</evidence>
<protein>
    <submittedName>
        <fullName evidence="1">AlpA family transcriptional regulator</fullName>
    </submittedName>
</protein>
<dbReference type="KEGG" id="ptrp:DCO17_05230"/>
<dbReference type="PANTHER" id="PTHR36154">
    <property type="entry name" value="DNA-BINDING TRANSCRIPTIONAL ACTIVATOR ALPA"/>
    <property type="match status" value="1"/>
</dbReference>
<gene>
    <name evidence="1" type="ORF">DCO17_05230</name>
</gene>
<dbReference type="InterPro" id="IPR052931">
    <property type="entry name" value="Prophage_regulatory_activator"/>
</dbReference>
<dbReference type="AlphaFoldDB" id="A0A6M9PVF4"/>
<dbReference type="PANTHER" id="PTHR36154:SF1">
    <property type="entry name" value="DNA-BINDING TRANSCRIPTIONAL ACTIVATOR ALPA"/>
    <property type="match status" value="1"/>
</dbReference>